<keyword evidence="12" id="KW-0324">Glycolysis</keyword>
<protein>
    <recommendedName>
        <fullName evidence="5">oxoglutarate dehydrogenase (succinyl-transferring)</fullName>
        <ecNumber evidence="5">1.2.4.2</ecNumber>
    </recommendedName>
    <alternativeName>
        <fullName evidence="13">Alpha-ketoglutarate dehydrogenase</fullName>
    </alternativeName>
</protein>
<keyword evidence="9" id="KW-0560">Oxidoreductase</keyword>
<feature type="domain" description="Transketolase-like pyrimidine-binding" evidence="14">
    <location>
        <begin position="284"/>
        <end position="497"/>
    </location>
</feature>
<keyword evidence="16" id="KW-1185">Reference proteome</keyword>
<evidence type="ECO:0000313" key="16">
    <source>
        <dbReference type="Proteomes" id="UP000092462"/>
    </source>
</evidence>
<reference evidence="15" key="1">
    <citation type="submission" date="2022-08" db="UniProtKB">
        <authorList>
            <consortium name="EnsemblMetazoa"/>
        </authorList>
    </citation>
    <scope>IDENTIFICATION</scope>
    <source>
        <strain evidence="15">Israel</strain>
    </source>
</reference>
<dbReference type="GO" id="GO:0046872">
    <property type="term" value="F:metal ion binding"/>
    <property type="evidence" value="ECO:0007669"/>
    <property type="project" value="UniProtKB-KW"/>
</dbReference>
<evidence type="ECO:0000256" key="5">
    <source>
        <dbReference type="ARBA" id="ARBA00012280"/>
    </source>
</evidence>
<evidence type="ECO:0000259" key="14">
    <source>
        <dbReference type="SMART" id="SM00861"/>
    </source>
</evidence>
<keyword evidence="11" id="KW-0496">Mitochondrion</keyword>
<comment type="subcellular location">
    <subcellularLocation>
        <location evidence="3">Mitochondrion</location>
    </subcellularLocation>
</comment>
<comment type="cofactor">
    <cofactor evidence="1">
        <name>Mg(2+)</name>
        <dbReference type="ChEBI" id="CHEBI:18420"/>
    </cofactor>
</comment>
<evidence type="ECO:0000256" key="8">
    <source>
        <dbReference type="ARBA" id="ARBA00022946"/>
    </source>
</evidence>
<evidence type="ECO:0000256" key="13">
    <source>
        <dbReference type="ARBA" id="ARBA00030680"/>
    </source>
</evidence>
<evidence type="ECO:0000256" key="2">
    <source>
        <dbReference type="ARBA" id="ARBA00001964"/>
    </source>
</evidence>
<name>A0A1B0D8R1_PHLPP</name>
<dbReference type="InterPro" id="IPR029061">
    <property type="entry name" value="THDP-binding"/>
</dbReference>
<dbReference type="Proteomes" id="UP000092462">
    <property type="component" value="Unassembled WGS sequence"/>
</dbReference>
<dbReference type="Gene3D" id="3.40.50.11610">
    <property type="entry name" value="Multifunctional 2-oxoglutarate metabolism enzyme, C-terminal domain"/>
    <property type="match status" value="2"/>
</dbReference>
<dbReference type="AlphaFoldDB" id="A0A1B0D8R1"/>
<dbReference type="GO" id="GO:0004591">
    <property type="term" value="F:oxoglutarate dehydrogenase (succinyl-transferring) activity"/>
    <property type="evidence" value="ECO:0007669"/>
    <property type="project" value="UniProtKB-EC"/>
</dbReference>
<dbReference type="GO" id="GO:0005739">
    <property type="term" value="C:mitochondrion"/>
    <property type="evidence" value="ECO:0007669"/>
    <property type="project" value="UniProtKB-SubCell"/>
</dbReference>
<evidence type="ECO:0000313" key="15">
    <source>
        <dbReference type="EnsemblMetazoa" id="PPAI003934-PA"/>
    </source>
</evidence>
<dbReference type="EC" id="1.2.4.2" evidence="5"/>
<evidence type="ECO:0000256" key="1">
    <source>
        <dbReference type="ARBA" id="ARBA00001946"/>
    </source>
</evidence>
<dbReference type="GO" id="GO:0006096">
    <property type="term" value="P:glycolytic process"/>
    <property type="evidence" value="ECO:0007669"/>
    <property type="project" value="UniProtKB-KW"/>
</dbReference>
<dbReference type="InterPro" id="IPR005475">
    <property type="entry name" value="Transketolase-like_Pyr-bd"/>
</dbReference>
<dbReference type="EnsemblMetazoa" id="PPAI003934-RA">
    <property type="protein sequence ID" value="PPAI003934-PA"/>
    <property type="gene ID" value="PPAI003934"/>
</dbReference>
<keyword evidence="8" id="KW-0809">Transit peptide</keyword>
<comment type="similarity">
    <text evidence="4">Belongs to the alpha-ketoglutarate dehydrogenase family.</text>
</comment>
<evidence type="ECO:0000256" key="6">
    <source>
        <dbReference type="ARBA" id="ARBA00022723"/>
    </source>
</evidence>
<sequence length="564" mass="63911">MFINSLEQCNWIRQKFETPDIMKFTNDEKRLILARLSRAAGFEGFLAKKFSSEKRFGLEGCEIMIPAMKQVIDVSTRLGVESIIMGMPHRGRLNVLANVCRKPLHQILTQFAGLEAADDGSGDVKYHLGTYIERLNRVTNKNIRLAVVANPSHLECVNPVVQGKTRAEQFYRGDGEGKKVMSILVHGDAAFCGQGVVFETFHLSDLPDYTTHGTIHIVVNNQIGFTTDPRRSRSSPYCTDVARVVNAPIFHVNADEPEAVMHVCNVAAEWRATYHKDVVIDLVCYRRNGEAMAFGSLLKEGIHVRLSGQDVERGTFSHRHHVLHHQRVDKATYRPLCHLYPDQGPYTVCNSSLSEFAVLGFEHGYSMTNPNALVMWEGQFGDFMNTAQCIIDQFISCGQAKWVRQSGLVMLLPHGMEGMGPEHSSARLERFLQMSSDDPDYFPPESDEFAIRQLHDINWIVANVSTPANYFHIMRRQIYLPFRKPLIMMTPKSLLRHPECKSSFDMMTGNTEFLRLIPEEDVAAQNPSGVKKLIFCSGRVYYDLLKARRDKKLESDIAIARVEQ</sequence>
<dbReference type="InterPro" id="IPR042179">
    <property type="entry name" value="KGD_C_sf"/>
</dbReference>
<evidence type="ECO:0000256" key="9">
    <source>
        <dbReference type="ARBA" id="ARBA00023002"/>
    </source>
</evidence>
<evidence type="ECO:0000256" key="11">
    <source>
        <dbReference type="ARBA" id="ARBA00023128"/>
    </source>
</evidence>
<dbReference type="Gene3D" id="3.40.50.970">
    <property type="match status" value="1"/>
</dbReference>
<comment type="cofactor">
    <cofactor evidence="2">
        <name>thiamine diphosphate</name>
        <dbReference type="ChEBI" id="CHEBI:58937"/>
    </cofactor>
</comment>
<dbReference type="SUPFAM" id="SSF52518">
    <property type="entry name" value="Thiamin diphosphate-binding fold (THDP-binding)"/>
    <property type="match status" value="2"/>
</dbReference>
<dbReference type="FunFam" id="3.40.50.12470:FF:000007">
    <property type="entry name" value="2-oxoglutarate dehydrogenase e1 mitochondrial"/>
    <property type="match status" value="1"/>
</dbReference>
<dbReference type="PANTHER" id="PTHR23152:SF4">
    <property type="entry name" value="2-OXOADIPATE DEHYDROGENASE COMPLEX COMPONENT E1"/>
    <property type="match status" value="1"/>
</dbReference>
<dbReference type="GO" id="GO:0030976">
    <property type="term" value="F:thiamine pyrophosphate binding"/>
    <property type="evidence" value="ECO:0007669"/>
    <property type="project" value="InterPro"/>
</dbReference>
<keyword evidence="7" id="KW-0460">Magnesium</keyword>
<dbReference type="InterPro" id="IPR001017">
    <property type="entry name" value="DH_E1"/>
</dbReference>
<evidence type="ECO:0000256" key="7">
    <source>
        <dbReference type="ARBA" id="ARBA00022842"/>
    </source>
</evidence>
<dbReference type="GO" id="GO:0045252">
    <property type="term" value="C:oxoglutarate dehydrogenase complex"/>
    <property type="evidence" value="ECO:0007669"/>
    <property type="project" value="TreeGrafter"/>
</dbReference>
<dbReference type="VEuPathDB" id="VectorBase:PPAI003934"/>
<evidence type="ECO:0000256" key="4">
    <source>
        <dbReference type="ARBA" id="ARBA00006936"/>
    </source>
</evidence>
<dbReference type="SMART" id="SM00861">
    <property type="entry name" value="Transket_pyr"/>
    <property type="match status" value="1"/>
</dbReference>
<accession>A0A1B0D8R1</accession>
<evidence type="ECO:0000256" key="10">
    <source>
        <dbReference type="ARBA" id="ARBA00023052"/>
    </source>
</evidence>
<dbReference type="Pfam" id="PF16870">
    <property type="entry name" value="OxoGdeHyase_C"/>
    <property type="match status" value="1"/>
</dbReference>
<proteinExistence type="inferred from homology"/>
<dbReference type="InterPro" id="IPR011603">
    <property type="entry name" value="2oxoglutarate_DH_E1"/>
</dbReference>
<dbReference type="InterPro" id="IPR031717">
    <property type="entry name" value="ODO-1/KGD_C"/>
</dbReference>
<dbReference type="VEuPathDB" id="VectorBase:PPAPM1_009529"/>
<dbReference type="CDD" id="cd02016">
    <property type="entry name" value="TPP_E1_OGDC_like"/>
    <property type="match status" value="1"/>
</dbReference>
<keyword evidence="6" id="KW-0479">Metal-binding</keyword>
<evidence type="ECO:0000256" key="3">
    <source>
        <dbReference type="ARBA" id="ARBA00004173"/>
    </source>
</evidence>
<keyword evidence="10" id="KW-0786">Thiamine pyrophosphate</keyword>
<evidence type="ECO:0000256" key="12">
    <source>
        <dbReference type="ARBA" id="ARBA00023152"/>
    </source>
</evidence>
<dbReference type="Pfam" id="PF00676">
    <property type="entry name" value="E1_dh"/>
    <property type="match status" value="1"/>
</dbReference>
<organism evidence="15 16">
    <name type="scientific">Phlebotomus papatasi</name>
    <name type="common">Sandfly</name>
    <dbReference type="NCBI Taxonomy" id="29031"/>
    <lineage>
        <taxon>Eukaryota</taxon>
        <taxon>Metazoa</taxon>
        <taxon>Ecdysozoa</taxon>
        <taxon>Arthropoda</taxon>
        <taxon>Hexapoda</taxon>
        <taxon>Insecta</taxon>
        <taxon>Pterygota</taxon>
        <taxon>Neoptera</taxon>
        <taxon>Endopterygota</taxon>
        <taxon>Diptera</taxon>
        <taxon>Nematocera</taxon>
        <taxon>Psychodoidea</taxon>
        <taxon>Psychodidae</taxon>
        <taxon>Phlebotomus</taxon>
        <taxon>Phlebotomus</taxon>
    </lineage>
</organism>
<dbReference type="PANTHER" id="PTHR23152">
    <property type="entry name" value="2-OXOGLUTARATE DEHYDROGENASE"/>
    <property type="match status" value="1"/>
</dbReference>
<dbReference type="GO" id="GO:0006099">
    <property type="term" value="P:tricarboxylic acid cycle"/>
    <property type="evidence" value="ECO:0007669"/>
    <property type="project" value="TreeGrafter"/>
</dbReference>
<dbReference type="EMBL" id="AJVK01027666">
    <property type="status" value="NOT_ANNOTATED_CDS"/>
    <property type="molecule type" value="Genomic_DNA"/>
</dbReference>